<evidence type="ECO:0000313" key="1">
    <source>
        <dbReference type="EMBL" id="KAG0523426.1"/>
    </source>
</evidence>
<organism evidence="1 2">
    <name type="scientific">Sorghum bicolor</name>
    <name type="common">Sorghum</name>
    <name type="synonym">Sorghum vulgare</name>
    <dbReference type="NCBI Taxonomy" id="4558"/>
    <lineage>
        <taxon>Eukaryota</taxon>
        <taxon>Viridiplantae</taxon>
        <taxon>Streptophyta</taxon>
        <taxon>Embryophyta</taxon>
        <taxon>Tracheophyta</taxon>
        <taxon>Spermatophyta</taxon>
        <taxon>Magnoliopsida</taxon>
        <taxon>Liliopsida</taxon>
        <taxon>Poales</taxon>
        <taxon>Poaceae</taxon>
        <taxon>PACMAD clade</taxon>
        <taxon>Panicoideae</taxon>
        <taxon>Andropogonodae</taxon>
        <taxon>Andropogoneae</taxon>
        <taxon>Sorghinae</taxon>
        <taxon>Sorghum</taxon>
    </lineage>
</organism>
<comment type="caution">
    <text evidence="1">The sequence shown here is derived from an EMBL/GenBank/DDBJ whole genome shotgun (WGS) entry which is preliminary data.</text>
</comment>
<name>A0A921QKS4_SORBI</name>
<protein>
    <submittedName>
        <fullName evidence="1">Uncharacterized protein</fullName>
    </submittedName>
</protein>
<sequence length="119" mass="12609">MCSPRSWDAPVGVVQPGTQQGRRSRWGLLHGLSLKKMKLGAVFTIFGKAEGVGSSSSSLVSSSSKGWASSSFFSSPLLLLLSSPFPLSLCFLVLGVGTNGGLRDGVWRAGVYIYMCDMC</sequence>
<reference evidence="1" key="1">
    <citation type="journal article" date="2019" name="BMC Genomics">
        <title>A new reference genome for Sorghum bicolor reveals high levels of sequence similarity between sweet and grain genotypes: implications for the genetics of sugar metabolism.</title>
        <authorList>
            <person name="Cooper E.A."/>
            <person name="Brenton Z.W."/>
            <person name="Flinn B.S."/>
            <person name="Jenkins J."/>
            <person name="Shu S."/>
            <person name="Flowers D."/>
            <person name="Luo F."/>
            <person name="Wang Y."/>
            <person name="Xia P."/>
            <person name="Barry K."/>
            <person name="Daum C."/>
            <person name="Lipzen A."/>
            <person name="Yoshinaga Y."/>
            <person name="Schmutz J."/>
            <person name="Saski C."/>
            <person name="Vermerris W."/>
            <person name="Kresovich S."/>
        </authorList>
    </citation>
    <scope>NUCLEOTIDE SEQUENCE</scope>
</reference>
<evidence type="ECO:0000313" key="2">
    <source>
        <dbReference type="Proteomes" id="UP000807115"/>
    </source>
</evidence>
<reference evidence="1" key="2">
    <citation type="submission" date="2020-10" db="EMBL/GenBank/DDBJ databases">
        <authorList>
            <person name="Cooper E.A."/>
            <person name="Brenton Z.W."/>
            <person name="Flinn B.S."/>
            <person name="Jenkins J."/>
            <person name="Shu S."/>
            <person name="Flowers D."/>
            <person name="Luo F."/>
            <person name="Wang Y."/>
            <person name="Xia P."/>
            <person name="Barry K."/>
            <person name="Daum C."/>
            <person name="Lipzen A."/>
            <person name="Yoshinaga Y."/>
            <person name="Schmutz J."/>
            <person name="Saski C."/>
            <person name="Vermerris W."/>
            <person name="Kresovich S."/>
        </authorList>
    </citation>
    <scope>NUCLEOTIDE SEQUENCE</scope>
</reference>
<dbReference type="Proteomes" id="UP000807115">
    <property type="component" value="Chromosome 7"/>
</dbReference>
<dbReference type="AlphaFoldDB" id="A0A921QKS4"/>
<accession>A0A921QKS4</accession>
<gene>
    <name evidence="1" type="ORF">BDA96_07G122200</name>
</gene>
<proteinExistence type="predicted"/>
<dbReference type="EMBL" id="CM027686">
    <property type="protein sequence ID" value="KAG0523426.1"/>
    <property type="molecule type" value="Genomic_DNA"/>
</dbReference>